<dbReference type="EMBL" id="JAVRHT010000001">
    <property type="protein sequence ID" value="MDT0630325.1"/>
    <property type="molecule type" value="Genomic_DNA"/>
</dbReference>
<dbReference type="RefSeq" id="WP_311661351.1">
    <property type="nucleotide sequence ID" value="NZ_JAVRHT010000001.1"/>
</dbReference>
<evidence type="ECO:0000313" key="2">
    <source>
        <dbReference type="Proteomes" id="UP001267426"/>
    </source>
</evidence>
<sequence>MALYELQDAKLAGVDGQGYVFPVDTFRGKEYRGVFFADDDAAISTDINEGTFEGMIYHKTTKGTGDATVNVTNVVSTAVGNRVDFEVL</sequence>
<keyword evidence="2" id="KW-1185">Reference proteome</keyword>
<evidence type="ECO:0000313" key="1">
    <source>
        <dbReference type="EMBL" id="MDT0630325.1"/>
    </source>
</evidence>
<reference evidence="1 2" key="1">
    <citation type="submission" date="2023-09" db="EMBL/GenBank/DDBJ databases">
        <authorList>
            <person name="Rey-Velasco X."/>
        </authorList>
    </citation>
    <scope>NUCLEOTIDE SEQUENCE [LARGE SCALE GENOMIC DNA]</scope>
    <source>
        <strain evidence="1 2">F394</strain>
    </source>
</reference>
<protein>
    <submittedName>
        <fullName evidence="1">Uncharacterized protein</fullName>
    </submittedName>
</protein>
<comment type="caution">
    <text evidence="1">The sequence shown here is derived from an EMBL/GenBank/DDBJ whole genome shotgun (WGS) entry which is preliminary data.</text>
</comment>
<dbReference type="Proteomes" id="UP001267426">
    <property type="component" value="Unassembled WGS sequence"/>
</dbReference>
<organism evidence="1 2">
    <name type="scientific">Rubrivirga litoralis</name>
    <dbReference type="NCBI Taxonomy" id="3075598"/>
    <lineage>
        <taxon>Bacteria</taxon>
        <taxon>Pseudomonadati</taxon>
        <taxon>Rhodothermota</taxon>
        <taxon>Rhodothermia</taxon>
        <taxon>Rhodothermales</taxon>
        <taxon>Rubricoccaceae</taxon>
        <taxon>Rubrivirga</taxon>
    </lineage>
</organism>
<gene>
    <name evidence="1" type="ORF">RM540_01065</name>
</gene>
<proteinExistence type="predicted"/>
<name>A0ABU3BM22_9BACT</name>
<accession>A0ABU3BM22</accession>